<dbReference type="InParanoid" id="A0A1Q6DUK8"/>
<dbReference type="InterPro" id="IPR012675">
    <property type="entry name" value="Beta-grasp_dom_sf"/>
</dbReference>
<dbReference type="EMBL" id="MSDW01000001">
    <property type="protein sequence ID" value="OKY78044.1"/>
    <property type="molecule type" value="Genomic_DNA"/>
</dbReference>
<dbReference type="AlphaFoldDB" id="A0A1Q6DUK8"/>
<protein>
    <submittedName>
        <fullName evidence="1">Sulfur transfer protein involved in thiamine biosynthesis ThiS</fullName>
    </submittedName>
</protein>
<dbReference type="Gene3D" id="3.10.20.30">
    <property type="match status" value="1"/>
</dbReference>
<evidence type="ECO:0000313" key="2">
    <source>
        <dbReference type="Proteomes" id="UP000185744"/>
    </source>
</evidence>
<proteinExistence type="predicted"/>
<sequence length="47" mass="5226">MKIREIGKKLDVNIESTLFSINGEFVPEDQEVGEAEEIKVHRVIAGG</sequence>
<dbReference type="SUPFAM" id="SSF54285">
    <property type="entry name" value="MoaD/ThiS"/>
    <property type="match status" value="1"/>
</dbReference>
<dbReference type="Proteomes" id="UP000185744">
    <property type="component" value="Unassembled WGS sequence"/>
</dbReference>
<dbReference type="InterPro" id="IPR016155">
    <property type="entry name" value="Mopterin_synth/thiamin_S_b"/>
</dbReference>
<reference evidence="1" key="1">
    <citation type="submission" date="2016-12" db="EMBL/GenBank/DDBJ databases">
        <title>Discovery of methanogenic haloarchaea.</title>
        <authorList>
            <person name="Sorokin D.Y."/>
            <person name="Makarova K.S."/>
            <person name="Abbas B."/>
            <person name="Ferrer M."/>
            <person name="Golyshin P.N."/>
        </authorList>
    </citation>
    <scope>NUCLEOTIDE SEQUENCE [LARGE SCALE GENOMIC DNA]</scope>
    <source>
        <strain evidence="1">HMET1</strain>
    </source>
</reference>
<organism evidence="1 2">
    <name type="scientific">Methanohalarchaeum thermophilum</name>
    <dbReference type="NCBI Taxonomy" id="1903181"/>
    <lineage>
        <taxon>Archaea</taxon>
        <taxon>Methanobacteriati</taxon>
        <taxon>Methanobacteriota</taxon>
        <taxon>Methanonatronarchaeia</taxon>
        <taxon>Methanonatronarchaeales</taxon>
        <taxon>Methanonatronarchaeaceae</taxon>
        <taxon>Candidatus Methanohalarchaeum</taxon>
    </lineage>
</organism>
<name>A0A1Q6DUK8_METT1</name>
<evidence type="ECO:0000313" key="1">
    <source>
        <dbReference type="EMBL" id="OKY78044.1"/>
    </source>
</evidence>
<comment type="caution">
    <text evidence="1">The sequence shown here is derived from an EMBL/GenBank/DDBJ whole genome shotgun (WGS) entry which is preliminary data.</text>
</comment>
<gene>
    <name evidence="1" type="ORF">BTN85_0528</name>
</gene>
<keyword evidence="2" id="KW-1185">Reference proteome</keyword>
<accession>A0A1Q6DUK8</accession>